<evidence type="ECO:0000313" key="3">
    <source>
        <dbReference type="Proteomes" id="UP000243797"/>
    </source>
</evidence>
<sequence>MSPEPQQCSPPLDVSTQRHRRHLGAYLRKFGAVIRKKTSGEDLIPPTTSDDKQTPRDDFTAVRKSVDNESSYSTKPPSVDSMDRSSIVSQRQPSVKSNPRSFESRYSVMTGMSIVSNVDRQTARQERAAFLQAKYGLSLSSDFPPERDRALRSNTDPLQRIQKRTRLRMHAFCHECKAPLGAGSHCSKCKHRRCRLCPRAAPKGVQQLVEQTRKNLQDIAEPPSGLDFQKLQVKESDYDYSQKSPMVSAGPSESLSPSPPSKLKMNPGQTVPTDYPDSPRTMESVLAARDPYLPRPLSMNMDIDQRSSFPYAHARDLCHTLDVATAKLCERQGFDLGKLQRLFPLSFRVMHALNSRSRQERVFRLPRIKIRVSCPGCGQPLPGRGGTCRMCMNTGFGVGGGALSAMAVY</sequence>
<accession>A0A2K1QV14</accession>
<feature type="region of interest" description="Disordered" evidence="1">
    <location>
        <begin position="237"/>
        <end position="280"/>
    </location>
</feature>
<dbReference type="OrthoDB" id="5370011at2759"/>
<comment type="caution">
    <text evidence="2">The sequence shown here is derived from an EMBL/GenBank/DDBJ whole genome shotgun (WGS) entry which is preliminary data.</text>
</comment>
<dbReference type="Proteomes" id="UP000243797">
    <property type="component" value="Unassembled WGS sequence"/>
</dbReference>
<protein>
    <submittedName>
        <fullName evidence="2">Uncharacterized protein</fullName>
    </submittedName>
</protein>
<evidence type="ECO:0000256" key="1">
    <source>
        <dbReference type="SAM" id="MobiDB-lite"/>
    </source>
</evidence>
<dbReference type="AlphaFoldDB" id="A0A2K1QV14"/>
<feature type="compositionally biased region" description="Basic and acidic residues" evidence="1">
    <location>
        <begin position="49"/>
        <end position="67"/>
    </location>
</feature>
<organism evidence="2 3">
    <name type="scientific">Sphaceloma murrayae</name>
    <dbReference type="NCBI Taxonomy" id="2082308"/>
    <lineage>
        <taxon>Eukaryota</taxon>
        <taxon>Fungi</taxon>
        <taxon>Dikarya</taxon>
        <taxon>Ascomycota</taxon>
        <taxon>Pezizomycotina</taxon>
        <taxon>Dothideomycetes</taxon>
        <taxon>Dothideomycetidae</taxon>
        <taxon>Myriangiales</taxon>
        <taxon>Elsinoaceae</taxon>
        <taxon>Sphaceloma</taxon>
    </lineage>
</organism>
<evidence type="ECO:0000313" key="2">
    <source>
        <dbReference type="EMBL" id="PNS18895.1"/>
    </source>
</evidence>
<name>A0A2K1QV14_9PEZI</name>
<reference evidence="2 3" key="1">
    <citation type="submission" date="2017-06" db="EMBL/GenBank/DDBJ databases">
        <title>Draft genome sequence of a variant of Elsinoe murrayae.</title>
        <authorList>
            <person name="Cheng Q."/>
        </authorList>
    </citation>
    <scope>NUCLEOTIDE SEQUENCE [LARGE SCALE GENOMIC DNA]</scope>
    <source>
        <strain evidence="2 3">CQ-2017a</strain>
    </source>
</reference>
<feature type="region of interest" description="Disordered" evidence="1">
    <location>
        <begin position="36"/>
        <end position="101"/>
    </location>
</feature>
<proteinExistence type="predicted"/>
<feature type="region of interest" description="Disordered" evidence="1">
    <location>
        <begin position="1"/>
        <end position="20"/>
    </location>
</feature>
<dbReference type="EMBL" id="NKHZ01000039">
    <property type="protein sequence ID" value="PNS18895.1"/>
    <property type="molecule type" value="Genomic_DNA"/>
</dbReference>
<keyword evidence="3" id="KW-1185">Reference proteome</keyword>
<feature type="compositionally biased region" description="Polar residues" evidence="1">
    <location>
        <begin position="84"/>
        <end position="101"/>
    </location>
</feature>
<gene>
    <name evidence="2" type="ORF">CAC42_5434</name>
</gene>
<dbReference type="InParanoid" id="A0A2K1QV14"/>